<dbReference type="Pfam" id="PF02410">
    <property type="entry name" value="RsfS"/>
    <property type="match status" value="1"/>
</dbReference>
<sequence>MNNAVASAREVAIIAARAADEKQGSNIQVLDVGDVLAITEMFVVTSASNSRQVRTIASEITTQVREQLGRALLRSEGAGEQQWVLLDYGDVIVHIFAEEMREFYEIERLYTDVPVVSWQSSG</sequence>
<reference evidence="3" key="1">
    <citation type="submission" date="2020-05" db="EMBL/GenBank/DDBJ databases">
        <authorList>
            <person name="Chiriac C."/>
            <person name="Salcher M."/>
            <person name="Ghai R."/>
            <person name="Kavagutti S V."/>
        </authorList>
    </citation>
    <scope>NUCLEOTIDE SEQUENCE</scope>
</reference>
<dbReference type="GO" id="GO:0043023">
    <property type="term" value="F:ribosomal large subunit binding"/>
    <property type="evidence" value="ECO:0007669"/>
    <property type="project" value="TreeGrafter"/>
</dbReference>
<dbReference type="EMBL" id="CAEZWB010000111">
    <property type="protein sequence ID" value="CAB4651861.1"/>
    <property type="molecule type" value="Genomic_DNA"/>
</dbReference>
<dbReference type="PANTHER" id="PTHR21043:SF0">
    <property type="entry name" value="MITOCHONDRIAL ASSEMBLY OF RIBOSOMAL LARGE SUBUNIT PROTEIN 1"/>
    <property type="match status" value="1"/>
</dbReference>
<organism evidence="3">
    <name type="scientific">freshwater metagenome</name>
    <dbReference type="NCBI Taxonomy" id="449393"/>
    <lineage>
        <taxon>unclassified sequences</taxon>
        <taxon>metagenomes</taxon>
        <taxon>ecological metagenomes</taxon>
    </lineage>
</organism>
<evidence type="ECO:0000313" key="2">
    <source>
        <dbReference type="EMBL" id="CAB4651408.1"/>
    </source>
</evidence>
<dbReference type="PANTHER" id="PTHR21043">
    <property type="entry name" value="IOJAP SUPERFAMILY ORTHOLOG"/>
    <property type="match status" value="1"/>
</dbReference>
<proteinExistence type="inferred from homology"/>
<comment type="similarity">
    <text evidence="1">Belongs to the Iojap/RsfS family.</text>
</comment>
<dbReference type="EMBL" id="CAEZWH010000073">
    <property type="protein sequence ID" value="CAB4651408.1"/>
    <property type="molecule type" value="Genomic_DNA"/>
</dbReference>
<dbReference type="AlphaFoldDB" id="A0A6J6KQH4"/>
<dbReference type="GO" id="GO:0017148">
    <property type="term" value="P:negative regulation of translation"/>
    <property type="evidence" value="ECO:0007669"/>
    <property type="project" value="TreeGrafter"/>
</dbReference>
<dbReference type="InterPro" id="IPR004394">
    <property type="entry name" value="Iojap/RsfS/C7orf30"/>
</dbReference>
<evidence type="ECO:0000256" key="1">
    <source>
        <dbReference type="ARBA" id="ARBA00010574"/>
    </source>
</evidence>
<dbReference type="GO" id="GO:0090071">
    <property type="term" value="P:negative regulation of ribosome biogenesis"/>
    <property type="evidence" value="ECO:0007669"/>
    <property type="project" value="TreeGrafter"/>
</dbReference>
<accession>A0A6J6KQH4</accession>
<dbReference type="InterPro" id="IPR043519">
    <property type="entry name" value="NT_sf"/>
</dbReference>
<name>A0A6J6KQH4_9ZZZZ</name>
<dbReference type="NCBIfam" id="TIGR00090">
    <property type="entry name" value="rsfS_iojap_ybeB"/>
    <property type="match status" value="1"/>
</dbReference>
<dbReference type="Gene3D" id="3.30.460.10">
    <property type="entry name" value="Beta Polymerase, domain 2"/>
    <property type="match status" value="1"/>
</dbReference>
<gene>
    <name evidence="3" type="ORF">UFOPK2166_00862</name>
    <name evidence="2" type="ORF">UFOPK2195_00496</name>
</gene>
<evidence type="ECO:0000313" key="3">
    <source>
        <dbReference type="EMBL" id="CAB4651861.1"/>
    </source>
</evidence>
<protein>
    <submittedName>
        <fullName evidence="3">Unannotated protein</fullName>
    </submittedName>
</protein>
<dbReference type="HAMAP" id="MF_01477">
    <property type="entry name" value="Iojap_RsfS"/>
    <property type="match status" value="1"/>
</dbReference>
<dbReference type="SUPFAM" id="SSF81301">
    <property type="entry name" value="Nucleotidyltransferase"/>
    <property type="match status" value="1"/>
</dbReference>